<dbReference type="Proteomes" id="UP000016935">
    <property type="component" value="Unassembled WGS sequence"/>
</dbReference>
<sequence>MSVFVAVPGPLLPYARYQGASILDTRQPRAHCSSATPIGTALGWDICASKLQPRSETAMEPIFCRVGRIHDRQMHVGVLYGARTSLIESGVSTQARRNERWVQTRLLFSESEDMS</sequence>
<reference evidence="1 2" key="2">
    <citation type="journal article" date="2013" name="PLoS Genet.">
        <title>Comparative genome structure, secondary metabolite, and effector coding capacity across Cochliobolus pathogens.</title>
        <authorList>
            <person name="Condon B.J."/>
            <person name="Leng Y."/>
            <person name="Wu D."/>
            <person name="Bushley K.E."/>
            <person name="Ohm R.A."/>
            <person name="Otillar R."/>
            <person name="Martin J."/>
            <person name="Schackwitz W."/>
            <person name="Grimwood J."/>
            <person name="MohdZainudin N."/>
            <person name="Xue C."/>
            <person name="Wang R."/>
            <person name="Manning V.A."/>
            <person name="Dhillon B."/>
            <person name="Tu Z.J."/>
            <person name="Steffenson B.J."/>
            <person name="Salamov A."/>
            <person name="Sun H."/>
            <person name="Lowry S."/>
            <person name="LaButti K."/>
            <person name="Han J."/>
            <person name="Copeland A."/>
            <person name="Lindquist E."/>
            <person name="Barry K."/>
            <person name="Schmutz J."/>
            <person name="Baker S.E."/>
            <person name="Ciuffetti L.M."/>
            <person name="Grigoriev I.V."/>
            <person name="Zhong S."/>
            <person name="Turgeon B.G."/>
        </authorList>
    </citation>
    <scope>NUCLEOTIDE SEQUENCE [LARGE SCALE GENOMIC DNA]</scope>
    <source>
        <strain evidence="2">28A</strain>
    </source>
</reference>
<dbReference type="GeneID" id="19397482"/>
<protein>
    <submittedName>
        <fullName evidence="1">Uncharacterized protein</fullName>
    </submittedName>
</protein>
<organism evidence="1 2">
    <name type="scientific">Exserohilum turcicum (strain 28A)</name>
    <name type="common">Northern leaf blight fungus</name>
    <name type="synonym">Setosphaeria turcica</name>
    <dbReference type="NCBI Taxonomy" id="671987"/>
    <lineage>
        <taxon>Eukaryota</taxon>
        <taxon>Fungi</taxon>
        <taxon>Dikarya</taxon>
        <taxon>Ascomycota</taxon>
        <taxon>Pezizomycotina</taxon>
        <taxon>Dothideomycetes</taxon>
        <taxon>Pleosporomycetidae</taxon>
        <taxon>Pleosporales</taxon>
        <taxon>Pleosporineae</taxon>
        <taxon>Pleosporaceae</taxon>
        <taxon>Exserohilum</taxon>
    </lineage>
</organism>
<name>R0IFD0_EXST2</name>
<dbReference type="AlphaFoldDB" id="R0IFD0"/>
<keyword evidence="2" id="KW-1185">Reference proteome</keyword>
<dbReference type="RefSeq" id="XP_008028266.1">
    <property type="nucleotide sequence ID" value="XM_008030075.1"/>
</dbReference>
<evidence type="ECO:0000313" key="2">
    <source>
        <dbReference type="Proteomes" id="UP000016935"/>
    </source>
</evidence>
<dbReference type="EMBL" id="KB908814">
    <property type="protein sequence ID" value="EOA83771.1"/>
    <property type="molecule type" value="Genomic_DNA"/>
</dbReference>
<evidence type="ECO:0000313" key="1">
    <source>
        <dbReference type="EMBL" id="EOA83771.1"/>
    </source>
</evidence>
<dbReference type="HOGENOM" id="CLU_2110493_0_0_1"/>
<reference evidence="1 2" key="1">
    <citation type="journal article" date="2012" name="PLoS Pathog.">
        <title>Diverse lifestyles and strategies of plant pathogenesis encoded in the genomes of eighteen Dothideomycetes fungi.</title>
        <authorList>
            <person name="Ohm R.A."/>
            <person name="Feau N."/>
            <person name="Henrissat B."/>
            <person name="Schoch C.L."/>
            <person name="Horwitz B.A."/>
            <person name="Barry K.W."/>
            <person name="Condon B.J."/>
            <person name="Copeland A.C."/>
            <person name="Dhillon B."/>
            <person name="Glaser F."/>
            <person name="Hesse C.N."/>
            <person name="Kosti I."/>
            <person name="LaButti K."/>
            <person name="Lindquist E.A."/>
            <person name="Lucas S."/>
            <person name="Salamov A.A."/>
            <person name="Bradshaw R.E."/>
            <person name="Ciuffetti L."/>
            <person name="Hamelin R.C."/>
            <person name="Kema G.H.J."/>
            <person name="Lawrence C."/>
            <person name="Scott J.A."/>
            <person name="Spatafora J.W."/>
            <person name="Turgeon B.G."/>
            <person name="de Wit P.J.G.M."/>
            <person name="Zhong S."/>
            <person name="Goodwin S.B."/>
            <person name="Grigoriev I.V."/>
        </authorList>
    </citation>
    <scope>NUCLEOTIDE SEQUENCE [LARGE SCALE GENOMIC DNA]</scope>
    <source>
        <strain evidence="2">28A</strain>
    </source>
</reference>
<proteinExistence type="predicted"/>
<accession>R0IFD0</accession>
<gene>
    <name evidence="1" type="ORF">SETTUDRAFT_155129</name>
</gene>